<sequence>VFTEVMRQTRNEKMAKTAAFTALGWCNEQSDQTKGFAILHSFVMSDGSVRSTLSESRLDYFKFVRSLMENGPKDKNTVRFEIDLAHILNSVFRRIGQAMSENSEENE</sequence>
<evidence type="ECO:0000313" key="1">
    <source>
        <dbReference type="EMBL" id="KKK69258.1"/>
    </source>
</evidence>
<proteinExistence type="predicted"/>
<accession>A0A0F8XK03</accession>
<name>A0A0F8XK03_9ZZZZ</name>
<comment type="caution">
    <text evidence="1">The sequence shown here is derived from an EMBL/GenBank/DDBJ whole genome shotgun (WGS) entry which is preliminary data.</text>
</comment>
<feature type="non-terminal residue" evidence="1">
    <location>
        <position position="1"/>
    </location>
</feature>
<dbReference type="EMBL" id="LAZR01058737">
    <property type="protein sequence ID" value="KKK69258.1"/>
    <property type="molecule type" value="Genomic_DNA"/>
</dbReference>
<reference evidence="1" key="1">
    <citation type="journal article" date="2015" name="Nature">
        <title>Complex archaea that bridge the gap between prokaryotes and eukaryotes.</title>
        <authorList>
            <person name="Spang A."/>
            <person name="Saw J.H."/>
            <person name="Jorgensen S.L."/>
            <person name="Zaremba-Niedzwiedzka K."/>
            <person name="Martijn J."/>
            <person name="Lind A.E."/>
            <person name="van Eijk R."/>
            <person name="Schleper C."/>
            <person name="Guy L."/>
            <person name="Ettema T.J."/>
        </authorList>
    </citation>
    <scope>NUCLEOTIDE SEQUENCE</scope>
</reference>
<dbReference type="AlphaFoldDB" id="A0A0F8XK03"/>
<protein>
    <submittedName>
        <fullName evidence="1">Uncharacterized protein</fullName>
    </submittedName>
</protein>
<organism evidence="1">
    <name type="scientific">marine sediment metagenome</name>
    <dbReference type="NCBI Taxonomy" id="412755"/>
    <lineage>
        <taxon>unclassified sequences</taxon>
        <taxon>metagenomes</taxon>
        <taxon>ecological metagenomes</taxon>
    </lineage>
</organism>
<gene>
    <name evidence="1" type="ORF">LCGC14_2935850</name>
</gene>